<evidence type="ECO:0000256" key="1">
    <source>
        <dbReference type="ARBA" id="ARBA00004167"/>
    </source>
</evidence>
<keyword evidence="5" id="KW-0472">Membrane</keyword>
<name>A0A5M6CAU4_9TREE</name>
<dbReference type="KEGG" id="ksn:43586916"/>
<evidence type="ECO:0000313" key="7">
    <source>
        <dbReference type="Proteomes" id="UP000322225"/>
    </source>
</evidence>
<evidence type="ECO:0000256" key="2">
    <source>
        <dbReference type="ARBA" id="ARBA00022692"/>
    </source>
</evidence>
<gene>
    <name evidence="6" type="ORF">CI109_101147</name>
</gene>
<dbReference type="InterPro" id="IPR019008">
    <property type="entry name" value="Beta_sandwich_EMC7"/>
</dbReference>
<keyword evidence="7" id="KW-1185">Reference proteome</keyword>
<sequence length="263" mass="28161">MRVSTTLLAILSLLPFISAVTISGQIAFSELFPRAALPPSSQVSLDYGSTRVWIKHDGSFEVHHVDEGEHILEALVPGYTFQPLLITITPETSSPSSLVTPSSPSDDLSIPISPVEPTHQIHVQAFHPSRQPLPPTTASLPHPLVLAPLGKDNWFTPKGGMNVLGMLKNPMVLMMLFSGIMMFGMPKLIATMQDMDPEIAKEAAEARKKVMGAQNMDWTGSLSNMLAGTTEDAPIKPVAPAPTTGGTPNRSGTPAGGKKRRGR</sequence>
<dbReference type="InterPro" id="IPR039163">
    <property type="entry name" value="EMC7"/>
</dbReference>
<dbReference type="PANTHER" id="PTHR13605:SF4">
    <property type="entry name" value="ER MEMBRANE PROTEIN COMPLEX SUBUNIT 7"/>
    <property type="match status" value="1"/>
</dbReference>
<dbReference type="GO" id="GO:0072546">
    <property type="term" value="C:EMC complex"/>
    <property type="evidence" value="ECO:0007669"/>
    <property type="project" value="TreeGrafter"/>
</dbReference>
<dbReference type="EMBL" id="CP144052">
    <property type="protein sequence ID" value="WWD16716.1"/>
    <property type="molecule type" value="Genomic_DNA"/>
</dbReference>
<protein>
    <submittedName>
        <fullName evidence="6">Uncharacterized protein</fullName>
    </submittedName>
</protein>
<keyword evidence="2" id="KW-0812">Transmembrane</keyword>
<reference evidence="6" key="2">
    <citation type="submission" date="2024-01" db="EMBL/GenBank/DDBJ databases">
        <title>Comparative genomics of Cryptococcus and Kwoniella reveals pathogenesis evolution and contrasting modes of karyotype evolution via chromosome fusion or intercentromeric recombination.</title>
        <authorList>
            <person name="Coelho M.A."/>
            <person name="David-Palma M."/>
            <person name="Shea T."/>
            <person name="Bowers K."/>
            <person name="McGinley-Smith S."/>
            <person name="Mohammad A.W."/>
            <person name="Gnirke A."/>
            <person name="Yurkov A.M."/>
            <person name="Nowrousian M."/>
            <person name="Sun S."/>
            <person name="Cuomo C.A."/>
            <person name="Heitman J."/>
        </authorList>
    </citation>
    <scope>NUCLEOTIDE SEQUENCE</scope>
    <source>
        <strain evidence="6">CBS 12478</strain>
    </source>
</reference>
<dbReference type="Pfam" id="PF09430">
    <property type="entry name" value="EMC7_beta-sandw"/>
    <property type="match status" value="1"/>
</dbReference>
<dbReference type="RefSeq" id="XP_031863137.1">
    <property type="nucleotide sequence ID" value="XM_032002798.1"/>
</dbReference>
<evidence type="ECO:0000256" key="5">
    <source>
        <dbReference type="ARBA" id="ARBA00023136"/>
    </source>
</evidence>
<evidence type="ECO:0000256" key="3">
    <source>
        <dbReference type="ARBA" id="ARBA00022729"/>
    </source>
</evidence>
<organism evidence="6 7">
    <name type="scientific">Kwoniella shandongensis</name>
    <dbReference type="NCBI Taxonomy" id="1734106"/>
    <lineage>
        <taxon>Eukaryota</taxon>
        <taxon>Fungi</taxon>
        <taxon>Dikarya</taxon>
        <taxon>Basidiomycota</taxon>
        <taxon>Agaricomycotina</taxon>
        <taxon>Tremellomycetes</taxon>
        <taxon>Tremellales</taxon>
        <taxon>Cryptococcaceae</taxon>
        <taxon>Kwoniella</taxon>
    </lineage>
</organism>
<comment type="subcellular location">
    <subcellularLocation>
        <location evidence="1">Membrane</location>
        <topology evidence="1">Single-pass membrane protein</topology>
    </subcellularLocation>
</comment>
<dbReference type="GeneID" id="43586916"/>
<accession>A0A5M6CAU4</accession>
<dbReference type="PANTHER" id="PTHR13605">
    <property type="entry name" value="ER MEMBRANE PROTEIN COMPLEX SUBUNIT 7"/>
    <property type="match status" value="1"/>
</dbReference>
<dbReference type="AlphaFoldDB" id="A0A5M6CAU4"/>
<proteinExistence type="predicted"/>
<evidence type="ECO:0000256" key="4">
    <source>
        <dbReference type="ARBA" id="ARBA00022989"/>
    </source>
</evidence>
<dbReference type="Proteomes" id="UP000322225">
    <property type="component" value="Chromosome 2"/>
</dbReference>
<keyword evidence="3" id="KW-0732">Signal</keyword>
<dbReference type="OrthoDB" id="27095at2759"/>
<evidence type="ECO:0000313" key="6">
    <source>
        <dbReference type="EMBL" id="WWD16716.1"/>
    </source>
</evidence>
<reference evidence="6" key="1">
    <citation type="submission" date="2017-08" db="EMBL/GenBank/DDBJ databases">
        <authorList>
            <person name="Cuomo C."/>
            <person name="Billmyre B."/>
            <person name="Heitman J."/>
        </authorList>
    </citation>
    <scope>NUCLEOTIDE SEQUENCE</scope>
    <source>
        <strain evidence="6">CBS 12478</strain>
    </source>
</reference>
<keyword evidence="4" id="KW-1133">Transmembrane helix</keyword>